<dbReference type="Proteomes" id="UP001162060">
    <property type="component" value="Unassembled WGS sequence"/>
</dbReference>
<reference evidence="1" key="1">
    <citation type="submission" date="2024-01" db="EMBL/GenBank/DDBJ databases">
        <authorList>
            <person name="Webb A."/>
        </authorList>
    </citation>
    <scope>NUCLEOTIDE SEQUENCE</scope>
    <source>
        <strain evidence="1">Pm1</strain>
    </source>
</reference>
<proteinExistence type="predicted"/>
<protein>
    <submittedName>
        <fullName evidence="1">Uncharacterized protein</fullName>
    </submittedName>
</protein>
<dbReference type="AlphaFoldDB" id="A0AAV1URK5"/>
<gene>
    <name evidence="1" type="ORF">PM001_LOCUS21473</name>
</gene>
<evidence type="ECO:0000313" key="1">
    <source>
        <dbReference type="EMBL" id="CAK7936323.1"/>
    </source>
</evidence>
<evidence type="ECO:0000313" key="2">
    <source>
        <dbReference type="Proteomes" id="UP001162060"/>
    </source>
</evidence>
<comment type="caution">
    <text evidence="1">The sequence shown here is derived from an EMBL/GenBank/DDBJ whole genome shotgun (WGS) entry which is preliminary data.</text>
</comment>
<name>A0AAV1URK5_9STRA</name>
<dbReference type="EMBL" id="CAKLBY020000224">
    <property type="protein sequence ID" value="CAK7936323.1"/>
    <property type="molecule type" value="Genomic_DNA"/>
</dbReference>
<accession>A0AAV1URK5</accession>
<organism evidence="1 2">
    <name type="scientific">Peronospora matthiolae</name>
    <dbReference type="NCBI Taxonomy" id="2874970"/>
    <lineage>
        <taxon>Eukaryota</taxon>
        <taxon>Sar</taxon>
        <taxon>Stramenopiles</taxon>
        <taxon>Oomycota</taxon>
        <taxon>Peronosporomycetes</taxon>
        <taxon>Peronosporales</taxon>
        <taxon>Peronosporaceae</taxon>
        <taxon>Peronospora</taxon>
    </lineage>
</organism>
<sequence length="68" mass="7774">MYEALPALSDSWYKLNNELRQAIRLQIQGEEECVMTDNASSSDTHRVKRAYLTASNLLQDDGVPQTMR</sequence>